<reference evidence="1 2" key="1">
    <citation type="submission" date="2019-05" db="EMBL/GenBank/DDBJ databases">
        <title>Streptomyces marianii sp. nov., a novel marine actinomycete from southern coast of India.</title>
        <authorList>
            <person name="Iniyan A.M."/>
            <person name="Wink J."/>
            <person name="Ramprasad E."/>
            <person name="Ramana C.V."/>
            <person name="Bunk B."/>
            <person name="Sproer C."/>
            <person name="Joseph F.-J.R.S."/>
            <person name="Vincent S.G.P."/>
        </authorList>
    </citation>
    <scope>NUCLEOTIDE SEQUENCE [LARGE SCALE GENOMIC DNA]</scope>
    <source>
        <strain evidence="1 2">ICN19</strain>
    </source>
</reference>
<organism evidence="1 2">
    <name type="scientific">Streptomyces marianii</name>
    <dbReference type="NCBI Taxonomy" id="1817406"/>
    <lineage>
        <taxon>Bacteria</taxon>
        <taxon>Bacillati</taxon>
        <taxon>Actinomycetota</taxon>
        <taxon>Actinomycetes</taxon>
        <taxon>Kitasatosporales</taxon>
        <taxon>Streptomycetaceae</taxon>
        <taxon>Streptomyces</taxon>
    </lineage>
</organism>
<name>A0A5R9EEI0_9ACTN</name>
<dbReference type="PANTHER" id="PTHR43845:SF1">
    <property type="entry name" value="BLR5969 PROTEIN"/>
    <property type="match status" value="1"/>
</dbReference>
<evidence type="ECO:0000313" key="1">
    <source>
        <dbReference type="EMBL" id="TLQ47179.1"/>
    </source>
</evidence>
<dbReference type="GO" id="GO:0016874">
    <property type="term" value="F:ligase activity"/>
    <property type="evidence" value="ECO:0007669"/>
    <property type="project" value="UniProtKB-KW"/>
</dbReference>
<dbReference type="Gene3D" id="3.40.50.12780">
    <property type="entry name" value="N-terminal domain of ligase-like"/>
    <property type="match status" value="1"/>
</dbReference>
<dbReference type="AlphaFoldDB" id="A0A5R9EEI0"/>
<gene>
    <name evidence="1" type="ORF">FEF34_33210</name>
</gene>
<dbReference type="SUPFAM" id="SSF56801">
    <property type="entry name" value="Acetyl-CoA synthetase-like"/>
    <property type="match status" value="1"/>
</dbReference>
<keyword evidence="1" id="KW-0436">Ligase</keyword>
<dbReference type="InterPro" id="IPR042099">
    <property type="entry name" value="ANL_N_sf"/>
</dbReference>
<dbReference type="PANTHER" id="PTHR43845">
    <property type="entry name" value="BLR5969 PROTEIN"/>
    <property type="match status" value="1"/>
</dbReference>
<accession>A0A5R9EEI0</accession>
<dbReference type="Proteomes" id="UP000305921">
    <property type="component" value="Unassembled WGS sequence"/>
</dbReference>
<dbReference type="OrthoDB" id="580775at2"/>
<proteinExistence type="predicted"/>
<comment type="caution">
    <text evidence="1">The sequence shown here is derived from an EMBL/GenBank/DDBJ whole genome shotgun (WGS) entry which is preliminary data.</text>
</comment>
<evidence type="ECO:0000313" key="2">
    <source>
        <dbReference type="Proteomes" id="UP000305921"/>
    </source>
</evidence>
<dbReference type="EMBL" id="VAWE01000001">
    <property type="protein sequence ID" value="TLQ47179.1"/>
    <property type="molecule type" value="Genomic_DNA"/>
</dbReference>
<protein>
    <submittedName>
        <fullName evidence="1">Phenylacetate--CoA ligase family protein</fullName>
    </submittedName>
</protein>
<keyword evidence="2" id="KW-1185">Reference proteome</keyword>
<dbReference type="RefSeq" id="WP_138056464.1">
    <property type="nucleotide sequence ID" value="NZ_VAWE01000001.1"/>
</dbReference>
<sequence length="473" mass="51678">MFTEYDPEAGALTRELRDHFDAFVAGEWDAARLKAHQTRRLRQVVTYVRAKSPFYRERLADLTDDEVSALGIDDLRILPFTTKEDLRKAQLDILSLPVSQAWIFYETTGTTGVATPCPRTNSDSIHNNSVLTAYYRDVLARYGHHQVIGVSGPTELHATGDTFGDVCRNLGHGVAKMWPHSPLVGFDRALELMRSLPLTGLFCTPGMAMSLAQKAVAAGFDPKRDFSLDILMLTGELMSPSLLRNIGQVWGAEARNCLYASQEASVLAAATADGALRTAPLINHYEVIEPEGTEPVAPDADGVRCGELVVTNLYTGAKPLIRYRTGDLVRMTDPDPEATVPAPALEAVGRVRDRLRLNGRLVDGYDLEDLLLRRFRGCLDYQITVDQDALGTDILSLTLQAGPEGDHSDALEDAVEDCRRELDTPLTVTSGSPGPITSTGAMVSWKAARVVDLRAESSIENTSAERIAAARAR</sequence>